<evidence type="ECO:0000313" key="1">
    <source>
        <dbReference type="EMBL" id="MFD2027303.1"/>
    </source>
</evidence>
<evidence type="ECO:0000313" key="2">
    <source>
        <dbReference type="Proteomes" id="UP001597338"/>
    </source>
</evidence>
<sequence>MGNFFAPQAVEGVYGTMKTTTDGVIDTTRERFTGEIPTIRLGASGGIPELDRCDGTFTEMKSYAHDDVPPVWAAHNSCDGDAILPWETGQNVRIEGSDQIYEVVDIRYTPKTWATTHDLIGLDGDLALQTCFYGEDRMKFIGLRPATAP</sequence>
<name>A0ABW4VBB2_9MICO</name>
<proteinExistence type="predicted"/>
<protein>
    <recommendedName>
        <fullName evidence="3">Sortase</fullName>
    </recommendedName>
</protein>
<organism evidence="1 2">
    <name type="scientific">Promicromonospora aerolata</name>
    <dbReference type="NCBI Taxonomy" id="195749"/>
    <lineage>
        <taxon>Bacteria</taxon>
        <taxon>Bacillati</taxon>
        <taxon>Actinomycetota</taxon>
        <taxon>Actinomycetes</taxon>
        <taxon>Micrococcales</taxon>
        <taxon>Promicromonosporaceae</taxon>
        <taxon>Promicromonospora</taxon>
    </lineage>
</organism>
<evidence type="ECO:0008006" key="3">
    <source>
        <dbReference type="Google" id="ProtNLM"/>
    </source>
</evidence>
<reference evidence="2" key="1">
    <citation type="journal article" date="2019" name="Int. J. Syst. Evol. Microbiol.">
        <title>The Global Catalogue of Microorganisms (GCM) 10K type strain sequencing project: providing services to taxonomists for standard genome sequencing and annotation.</title>
        <authorList>
            <consortium name="The Broad Institute Genomics Platform"/>
            <consortium name="The Broad Institute Genome Sequencing Center for Infectious Disease"/>
            <person name="Wu L."/>
            <person name="Ma J."/>
        </authorList>
    </citation>
    <scope>NUCLEOTIDE SEQUENCE [LARGE SCALE GENOMIC DNA]</scope>
    <source>
        <strain evidence="2">CCM 7043</strain>
    </source>
</reference>
<dbReference type="Proteomes" id="UP001597338">
    <property type="component" value="Unassembled WGS sequence"/>
</dbReference>
<accession>A0ABW4VBB2</accession>
<gene>
    <name evidence="1" type="ORF">ACFSL2_17455</name>
</gene>
<dbReference type="EMBL" id="JBHUHF010000001">
    <property type="protein sequence ID" value="MFD2027303.1"/>
    <property type="molecule type" value="Genomic_DNA"/>
</dbReference>
<dbReference type="RefSeq" id="WP_377199053.1">
    <property type="nucleotide sequence ID" value="NZ_JBHUHF010000001.1"/>
</dbReference>
<comment type="caution">
    <text evidence="1">The sequence shown here is derived from an EMBL/GenBank/DDBJ whole genome shotgun (WGS) entry which is preliminary data.</text>
</comment>
<keyword evidence="2" id="KW-1185">Reference proteome</keyword>